<dbReference type="AlphaFoldDB" id="A0A1V9Y6X5"/>
<dbReference type="GO" id="GO:0005576">
    <property type="term" value="C:extracellular region"/>
    <property type="evidence" value="ECO:0007669"/>
    <property type="project" value="UniProtKB-SubCell"/>
</dbReference>
<proteinExistence type="predicted"/>
<reference evidence="5 6" key="1">
    <citation type="journal article" date="2014" name="Genome Biol. Evol.">
        <title>The secreted proteins of Achlya hypogyna and Thraustotheca clavata identify the ancestral oomycete secretome and reveal gene acquisitions by horizontal gene transfer.</title>
        <authorList>
            <person name="Misner I."/>
            <person name="Blouin N."/>
            <person name="Leonard G."/>
            <person name="Richards T.A."/>
            <person name="Lane C.E."/>
        </authorList>
    </citation>
    <scope>NUCLEOTIDE SEQUENCE [LARGE SCALE GENOMIC DNA]</scope>
    <source>
        <strain evidence="5 6">ATCC 34112</strain>
    </source>
</reference>
<feature type="domain" description="Crinkler effector protein N-terminal" evidence="4">
    <location>
        <begin position="2"/>
        <end position="119"/>
    </location>
</feature>
<name>A0A1V9Y6X5_9STRA</name>
<dbReference type="EMBL" id="JNBS01004988">
    <property type="protein sequence ID" value="OQR81454.1"/>
    <property type="molecule type" value="Genomic_DNA"/>
</dbReference>
<comment type="subcellular location">
    <subcellularLocation>
        <location evidence="1">Host cell</location>
    </subcellularLocation>
    <subcellularLocation>
        <location evidence="2">Secreted</location>
    </subcellularLocation>
</comment>
<protein>
    <submittedName>
        <fullName evidence="5">Crinkler (CRN) family protein</fullName>
    </submittedName>
</protein>
<evidence type="ECO:0000256" key="2">
    <source>
        <dbReference type="ARBA" id="ARBA00004613"/>
    </source>
</evidence>
<evidence type="ECO:0000259" key="4">
    <source>
        <dbReference type="Pfam" id="PF20147"/>
    </source>
</evidence>
<dbReference type="SUPFAM" id="SSF50494">
    <property type="entry name" value="Trypsin-like serine proteases"/>
    <property type="match status" value="1"/>
</dbReference>
<sequence length="415" mass="46263">MLTLVCIVVGEGRPFSVEIEPEKIVDVLKEKIKEKNKNTITCDAKDLELYLALKDDVWIGSKSSIVRELRKGIVRDTVKELIQEDMELDPADTIGACFVGGQEELKPEIKTRQIHVLVVVPEKPKTTKGEWSAAELSTVDPQVQSKLWKSVVRVIISISSCVEDTGTALVVDRTPTHLYLLTNLHLFLDEEYSDVLSDDFTKEIQRYLKLHPGKKPSGKRKNDAANISAPLIRRSKRLKKVPVFFQIAIEQLFRDQGALQKEKLKEVYKFSLESGICWRCSSDFDFAIFEVPTPPNVQLELVRCEMAYGVYPSMPVHVFGFPGSLKGKFDHDYAIIPAEVTGTQGSQMTLSTLSAPGLSGSAVVCTKMGIPVGYMGGGFDGSSKNEQYQSYGFTFFGMPRLPSAMPPQDDEETKD</sequence>
<dbReference type="Pfam" id="PF20147">
    <property type="entry name" value="Crinkler"/>
    <property type="match status" value="1"/>
</dbReference>
<keyword evidence="3" id="KW-0964">Secreted</keyword>
<evidence type="ECO:0000313" key="5">
    <source>
        <dbReference type="EMBL" id="OQR81454.1"/>
    </source>
</evidence>
<accession>A0A1V9Y6X5</accession>
<evidence type="ECO:0000313" key="6">
    <source>
        <dbReference type="Proteomes" id="UP000243217"/>
    </source>
</evidence>
<evidence type="ECO:0000256" key="1">
    <source>
        <dbReference type="ARBA" id="ARBA00004340"/>
    </source>
</evidence>
<keyword evidence="6" id="KW-1185">Reference proteome</keyword>
<dbReference type="Proteomes" id="UP000243217">
    <property type="component" value="Unassembled WGS sequence"/>
</dbReference>
<evidence type="ECO:0000256" key="3">
    <source>
        <dbReference type="ARBA" id="ARBA00022525"/>
    </source>
</evidence>
<comment type="caution">
    <text evidence="5">The sequence shown here is derived from an EMBL/GenBank/DDBJ whole genome shotgun (WGS) entry which is preliminary data.</text>
</comment>
<dbReference type="GO" id="GO:0043657">
    <property type="term" value="C:host cell"/>
    <property type="evidence" value="ECO:0007669"/>
    <property type="project" value="UniProtKB-SubCell"/>
</dbReference>
<organism evidence="5 6">
    <name type="scientific">Thraustotheca clavata</name>
    <dbReference type="NCBI Taxonomy" id="74557"/>
    <lineage>
        <taxon>Eukaryota</taxon>
        <taxon>Sar</taxon>
        <taxon>Stramenopiles</taxon>
        <taxon>Oomycota</taxon>
        <taxon>Saprolegniomycetes</taxon>
        <taxon>Saprolegniales</taxon>
        <taxon>Achlyaceae</taxon>
        <taxon>Thraustotheca</taxon>
    </lineage>
</organism>
<dbReference type="InterPro" id="IPR009003">
    <property type="entry name" value="Peptidase_S1_PA"/>
</dbReference>
<gene>
    <name evidence="5" type="ORF">THRCLA_23367</name>
</gene>
<dbReference type="OrthoDB" id="78644at2759"/>
<dbReference type="InterPro" id="IPR045379">
    <property type="entry name" value="Crinkler_N"/>
</dbReference>